<keyword evidence="2" id="KW-1185">Reference proteome</keyword>
<protein>
    <submittedName>
        <fullName evidence="1">Uncharacterized protein</fullName>
    </submittedName>
</protein>
<accession>A0A8H6VU94</accession>
<dbReference type="RefSeq" id="XP_037212886.1">
    <property type="nucleotide sequence ID" value="XM_037370708.1"/>
</dbReference>
<reference evidence="1" key="1">
    <citation type="submission" date="2020-05" db="EMBL/GenBank/DDBJ databases">
        <title>Mycena genomes resolve the evolution of fungal bioluminescence.</title>
        <authorList>
            <person name="Tsai I.J."/>
        </authorList>
    </citation>
    <scope>NUCLEOTIDE SEQUENCE</scope>
    <source>
        <strain evidence="1">171206Taipei</strain>
    </source>
</reference>
<sequence>MRCPASFSAGSSRHRCVVRVIDSGSDLDQGFSALTITLQHVRRAPTSQIPSFSGSRVSLELLQRIQRPRSLARPTQSLKAGFDRCCEPGHAEALLATSTSEATRPAVGAVAVPPPPFIADSSSSSHSTSPSEGSPFCITRFASAHICRFLGPWENDLIDKDFHGTRRTRHPHALDLTNNKQ</sequence>
<organism evidence="1 2">
    <name type="scientific">Mycena indigotica</name>
    <dbReference type="NCBI Taxonomy" id="2126181"/>
    <lineage>
        <taxon>Eukaryota</taxon>
        <taxon>Fungi</taxon>
        <taxon>Dikarya</taxon>
        <taxon>Basidiomycota</taxon>
        <taxon>Agaricomycotina</taxon>
        <taxon>Agaricomycetes</taxon>
        <taxon>Agaricomycetidae</taxon>
        <taxon>Agaricales</taxon>
        <taxon>Marasmiineae</taxon>
        <taxon>Mycenaceae</taxon>
        <taxon>Mycena</taxon>
    </lineage>
</organism>
<proteinExistence type="predicted"/>
<comment type="caution">
    <text evidence="1">The sequence shown here is derived from an EMBL/GenBank/DDBJ whole genome shotgun (WGS) entry which is preliminary data.</text>
</comment>
<evidence type="ECO:0000313" key="2">
    <source>
        <dbReference type="Proteomes" id="UP000636479"/>
    </source>
</evidence>
<evidence type="ECO:0000313" key="1">
    <source>
        <dbReference type="EMBL" id="KAF7288459.1"/>
    </source>
</evidence>
<gene>
    <name evidence="1" type="ORF">MIND_01432900</name>
</gene>
<dbReference type="Proteomes" id="UP000636479">
    <property type="component" value="Unassembled WGS sequence"/>
</dbReference>
<dbReference type="GeneID" id="59353224"/>
<dbReference type="AlphaFoldDB" id="A0A8H6VU94"/>
<name>A0A8H6VU94_9AGAR</name>
<dbReference type="EMBL" id="JACAZF010000025">
    <property type="protein sequence ID" value="KAF7288459.1"/>
    <property type="molecule type" value="Genomic_DNA"/>
</dbReference>